<accession>A0AAD7HJ39</accession>
<dbReference type="Proteomes" id="UP001215598">
    <property type="component" value="Unassembled WGS sequence"/>
</dbReference>
<dbReference type="AlphaFoldDB" id="A0AAD7HJ39"/>
<proteinExistence type="predicted"/>
<keyword evidence="2" id="KW-1185">Reference proteome</keyword>
<dbReference type="EMBL" id="JARKIB010000225">
    <property type="protein sequence ID" value="KAJ7721877.1"/>
    <property type="molecule type" value="Genomic_DNA"/>
</dbReference>
<evidence type="ECO:0000313" key="2">
    <source>
        <dbReference type="Proteomes" id="UP001215598"/>
    </source>
</evidence>
<sequence>MAPAFKSLEISTRSEYVIRSVTYYAAANDACGWRCANGDILKRILALIKIRTAPIHFYRIKRDEAATNGHLTEAIQRAHAACKFPPSQAPIDDLCQVEQPTASGDLDVPKVTANIPNNVGPTEQPPAKPVRVSFPLPHRGRDKLVAMRDTNRKKVLEAPSRAVFWKEIKRLADPKPAPISVTADELKEVFEKRLNPPEVLPPQFDSAQHRINKILSTLMPDQTEDTTPEGFFTHAWTENDMGRLKNHIRNHSLDS</sequence>
<gene>
    <name evidence="1" type="ORF">B0H16DRAFT_1334984</name>
</gene>
<reference evidence="1" key="1">
    <citation type="submission" date="2023-03" db="EMBL/GenBank/DDBJ databases">
        <title>Massive genome expansion in bonnet fungi (Mycena s.s.) driven by repeated elements and novel gene families across ecological guilds.</title>
        <authorList>
            <consortium name="Lawrence Berkeley National Laboratory"/>
            <person name="Harder C.B."/>
            <person name="Miyauchi S."/>
            <person name="Viragh M."/>
            <person name="Kuo A."/>
            <person name="Thoen E."/>
            <person name="Andreopoulos B."/>
            <person name="Lu D."/>
            <person name="Skrede I."/>
            <person name="Drula E."/>
            <person name="Henrissat B."/>
            <person name="Morin E."/>
            <person name="Kohler A."/>
            <person name="Barry K."/>
            <person name="LaButti K."/>
            <person name="Morin E."/>
            <person name="Salamov A."/>
            <person name="Lipzen A."/>
            <person name="Mereny Z."/>
            <person name="Hegedus B."/>
            <person name="Baldrian P."/>
            <person name="Stursova M."/>
            <person name="Weitz H."/>
            <person name="Taylor A."/>
            <person name="Grigoriev I.V."/>
            <person name="Nagy L.G."/>
            <person name="Martin F."/>
            <person name="Kauserud H."/>
        </authorList>
    </citation>
    <scope>NUCLEOTIDE SEQUENCE</scope>
    <source>
        <strain evidence="1">CBHHK182m</strain>
    </source>
</reference>
<comment type="caution">
    <text evidence="1">The sequence shown here is derived from an EMBL/GenBank/DDBJ whole genome shotgun (WGS) entry which is preliminary data.</text>
</comment>
<evidence type="ECO:0000313" key="1">
    <source>
        <dbReference type="EMBL" id="KAJ7721877.1"/>
    </source>
</evidence>
<feature type="non-terminal residue" evidence="1">
    <location>
        <position position="255"/>
    </location>
</feature>
<protein>
    <submittedName>
        <fullName evidence="1">Uncharacterized protein</fullName>
    </submittedName>
</protein>
<organism evidence="1 2">
    <name type="scientific">Mycena metata</name>
    <dbReference type="NCBI Taxonomy" id="1033252"/>
    <lineage>
        <taxon>Eukaryota</taxon>
        <taxon>Fungi</taxon>
        <taxon>Dikarya</taxon>
        <taxon>Basidiomycota</taxon>
        <taxon>Agaricomycotina</taxon>
        <taxon>Agaricomycetes</taxon>
        <taxon>Agaricomycetidae</taxon>
        <taxon>Agaricales</taxon>
        <taxon>Marasmiineae</taxon>
        <taxon>Mycenaceae</taxon>
        <taxon>Mycena</taxon>
    </lineage>
</organism>
<name>A0AAD7HJ39_9AGAR</name>